<organism evidence="1 2">
    <name type="scientific">Ophiocordyceps australis</name>
    <dbReference type="NCBI Taxonomy" id="1399860"/>
    <lineage>
        <taxon>Eukaryota</taxon>
        <taxon>Fungi</taxon>
        <taxon>Dikarya</taxon>
        <taxon>Ascomycota</taxon>
        <taxon>Pezizomycotina</taxon>
        <taxon>Sordariomycetes</taxon>
        <taxon>Hypocreomycetidae</taxon>
        <taxon>Hypocreales</taxon>
        <taxon>Ophiocordycipitaceae</taxon>
        <taxon>Ophiocordyceps</taxon>
    </lineage>
</organism>
<dbReference type="SUPFAM" id="SSF56752">
    <property type="entry name" value="D-aminoacid aminotransferase-like PLP-dependent enzymes"/>
    <property type="match status" value="1"/>
</dbReference>
<dbReference type="GO" id="GO:0003824">
    <property type="term" value="F:catalytic activity"/>
    <property type="evidence" value="ECO:0007669"/>
    <property type="project" value="InterPro"/>
</dbReference>
<dbReference type="EMBL" id="NJEU01000073">
    <property type="protein sequence ID" value="PHH82165.1"/>
    <property type="molecule type" value="Genomic_DNA"/>
</dbReference>
<dbReference type="AlphaFoldDB" id="A0A2C5ZJK4"/>
<dbReference type="InterPro" id="IPR043132">
    <property type="entry name" value="BCAT-like_C"/>
</dbReference>
<gene>
    <name evidence="1" type="ORF">CDD82_6787</name>
</gene>
<protein>
    <recommendedName>
        <fullName evidence="3">Aminotransferase class IV</fullName>
    </recommendedName>
</protein>
<name>A0A2C5ZJK4_9HYPO</name>
<comment type="caution">
    <text evidence="1">The sequence shown here is derived from an EMBL/GenBank/DDBJ whole genome shotgun (WGS) entry which is preliminary data.</text>
</comment>
<dbReference type="Gene3D" id="3.30.470.10">
    <property type="match status" value="1"/>
</dbReference>
<dbReference type="Gene3D" id="3.20.10.10">
    <property type="entry name" value="D-amino Acid Aminotransferase, subunit A, domain 2"/>
    <property type="match status" value="1"/>
</dbReference>
<dbReference type="OrthoDB" id="5288718at2759"/>
<dbReference type="InterPro" id="IPR036038">
    <property type="entry name" value="Aminotransferase-like"/>
</dbReference>
<evidence type="ECO:0000313" key="1">
    <source>
        <dbReference type="EMBL" id="PHH82165.1"/>
    </source>
</evidence>
<dbReference type="InterPro" id="IPR043131">
    <property type="entry name" value="BCAT-like_N"/>
</dbReference>
<evidence type="ECO:0008006" key="3">
    <source>
        <dbReference type="Google" id="ProtNLM"/>
    </source>
</evidence>
<evidence type="ECO:0000313" key="2">
    <source>
        <dbReference type="Proteomes" id="UP000224854"/>
    </source>
</evidence>
<reference evidence="1 2" key="1">
    <citation type="submission" date="2017-06" db="EMBL/GenBank/DDBJ databases">
        <title>Ant-infecting Ophiocordyceps genomes reveal a high diversity of potential behavioral manipulation genes and a possible major role for enterotoxins.</title>
        <authorList>
            <person name="De Bekker C."/>
            <person name="Evans H.C."/>
            <person name="Brachmann A."/>
            <person name="Hughes D.P."/>
        </authorList>
    </citation>
    <scope>NUCLEOTIDE SEQUENCE [LARGE SCALE GENOMIC DNA]</scope>
    <source>
        <strain evidence="1 2">1348a</strain>
    </source>
</reference>
<proteinExistence type="predicted"/>
<keyword evidence="2" id="KW-1185">Reference proteome</keyword>
<dbReference type="Proteomes" id="UP000224854">
    <property type="component" value="Unassembled WGS sequence"/>
</dbReference>
<accession>A0A2C5ZJK4</accession>
<sequence length="237" mass="26525">MAASSTFSIITSIRYDPSLMQVPLLPGFEHAGWNYFNKSSFYMLDLHRDRLLRAASHWNWQAAIHLLSGDAGLEALSRMAQAYLMTTNANPNQPKRLRVIVSSLGTVSFAQFDTPVIPLKNLFPQCLPSPASSPIHDESPASPCFTLVVDTCHTDRSEFTHYKTTIRNMYNDARQRVGIQQADLKEVLIINAQDQTVIEASLTTPYFWRQGKWVTPPTVGPTEKPGCPTVRADKLFG</sequence>